<reference evidence="3 4" key="1">
    <citation type="submission" date="2019-04" db="EMBL/GenBank/DDBJ databases">
        <title>Taxonomy of novel Haliea sp. from mangrove soil of West Coast of India.</title>
        <authorList>
            <person name="Verma A."/>
            <person name="Kumar P."/>
            <person name="Krishnamurthi S."/>
        </authorList>
    </citation>
    <scope>NUCLEOTIDE SEQUENCE [LARGE SCALE GENOMIC DNA]</scope>
    <source>
        <strain evidence="3 4">SAOS-164</strain>
    </source>
</reference>
<dbReference type="OrthoDB" id="322908at2"/>
<evidence type="ECO:0000259" key="1">
    <source>
        <dbReference type="Pfam" id="PF09983"/>
    </source>
</evidence>
<evidence type="ECO:0000259" key="2">
    <source>
        <dbReference type="Pfam" id="PF11795"/>
    </source>
</evidence>
<comment type="caution">
    <text evidence="3">The sequence shown here is derived from an EMBL/GenBank/DDBJ whole genome shotgun (WGS) entry which is preliminary data.</text>
</comment>
<sequence>MKFVTSVREMLFKREWANKANLRGRIGGERAFPIKVSLGAPTGFEAGDSPDVFHRFQRDWQDVSHVDIEWKTIKYRSIGEQRVPYAMRIHRFSDLVSFLGQDCSNEAARWAQIISSVESWHSGSKATLSNYLPLPEEWTPELVDKALSVVKLIKPGMGEGGFVRSLVFPGVDTKFVESNEKLLTVLCACKWGEAVQEDGLLPWLGAIGKPEHNIIVRLAGDLSNLFGGMPHFKADWRTVNRLSRFEPRIVLIVENAESVFVPDLPQGMVIVGGGGNNLAWMRDCAWLESADKVGYWGDMDMHGLVMLESAKRFYSRTEPVLMSGNLVREHRARLVVDPTGFINSTNFFDSEILDCVKALSDEEGTNYRLEQERLPGEVIANGISEWLCR</sequence>
<evidence type="ECO:0008006" key="5">
    <source>
        <dbReference type="Google" id="ProtNLM"/>
    </source>
</evidence>
<protein>
    <recommendedName>
        <fullName evidence="5">DUF3322 and DUF2220 domain-containing protein</fullName>
    </recommendedName>
</protein>
<dbReference type="Proteomes" id="UP000298050">
    <property type="component" value="Unassembled WGS sequence"/>
</dbReference>
<keyword evidence="4" id="KW-1185">Reference proteome</keyword>
<feature type="domain" description="DUF3322" evidence="2">
    <location>
        <begin position="7"/>
        <end position="186"/>
    </location>
</feature>
<dbReference type="Pfam" id="PF11795">
    <property type="entry name" value="DUF3322"/>
    <property type="match status" value="1"/>
</dbReference>
<dbReference type="RefSeq" id="WP_135445708.1">
    <property type="nucleotide sequence ID" value="NZ_SRLE01000011.1"/>
</dbReference>
<name>A0A4Z0LY53_9GAMM</name>
<gene>
    <name evidence="3" type="ORF">E4634_16260</name>
</gene>
<evidence type="ECO:0000313" key="3">
    <source>
        <dbReference type="EMBL" id="TGD72219.1"/>
    </source>
</evidence>
<feature type="domain" description="Wadjet protein JetD C-terminal" evidence="1">
    <location>
        <begin position="215"/>
        <end position="380"/>
    </location>
</feature>
<dbReference type="AlphaFoldDB" id="A0A4Z0LY53"/>
<proteinExistence type="predicted"/>
<dbReference type="InterPro" id="IPR024534">
    <property type="entry name" value="JetD_C"/>
</dbReference>
<dbReference type="EMBL" id="SRLE01000011">
    <property type="protein sequence ID" value="TGD72219.1"/>
    <property type="molecule type" value="Genomic_DNA"/>
</dbReference>
<dbReference type="Pfam" id="PF09983">
    <property type="entry name" value="JetD_C"/>
    <property type="match status" value="1"/>
</dbReference>
<evidence type="ECO:0000313" key="4">
    <source>
        <dbReference type="Proteomes" id="UP000298050"/>
    </source>
</evidence>
<dbReference type="InterPro" id="IPR024537">
    <property type="entry name" value="DUF3322"/>
</dbReference>
<organism evidence="3 4">
    <name type="scientific">Mangrovimicrobium sediminis</name>
    <dbReference type="NCBI Taxonomy" id="2562682"/>
    <lineage>
        <taxon>Bacteria</taxon>
        <taxon>Pseudomonadati</taxon>
        <taxon>Pseudomonadota</taxon>
        <taxon>Gammaproteobacteria</taxon>
        <taxon>Cellvibrionales</taxon>
        <taxon>Halieaceae</taxon>
        <taxon>Mangrovimicrobium</taxon>
    </lineage>
</organism>
<accession>A0A4Z0LY53</accession>